<protein>
    <submittedName>
        <fullName evidence="1">DUF1450 domain-containing protein</fullName>
    </submittedName>
</protein>
<dbReference type="Pfam" id="PF07293">
    <property type="entry name" value="DUF1450"/>
    <property type="match status" value="1"/>
</dbReference>
<evidence type="ECO:0000313" key="2">
    <source>
        <dbReference type="Proteomes" id="UP001596528"/>
    </source>
</evidence>
<reference evidence="2" key="1">
    <citation type="journal article" date="2019" name="Int. J. Syst. Evol. Microbiol.">
        <title>The Global Catalogue of Microorganisms (GCM) 10K type strain sequencing project: providing services to taxonomists for standard genome sequencing and annotation.</title>
        <authorList>
            <consortium name="The Broad Institute Genomics Platform"/>
            <consortium name="The Broad Institute Genome Sequencing Center for Infectious Disease"/>
            <person name="Wu L."/>
            <person name="Ma J."/>
        </authorList>
    </citation>
    <scope>NUCLEOTIDE SEQUENCE [LARGE SCALE GENOMIC DNA]</scope>
    <source>
        <strain evidence="2">JCM 18657</strain>
    </source>
</reference>
<organism evidence="1 2">
    <name type="scientific">Paenibacillus thermoaerophilus</name>
    <dbReference type="NCBI Taxonomy" id="1215385"/>
    <lineage>
        <taxon>Bacteria</taxon>
        <taxon>Bacillati</taxon>
        <taxon>Bacillota</taxon>
        <taxon>Bacilli</taxon>
        <taxon>Bacillales</taxon>
        <taxon>Paenibacillaceae</taxon>
        <taxon>Paenibacillus</taxon>
    </lineage>
</organism>
<gene>
    <name evidence="1" type="ORF">ACFQWB_15280</name>
</gene>
<dbReference type="Proteomes" id="UP001596528">
    <property type="component" value="Unassembled WGS sequence"/>
</dbReference>
<comment type="caution">
    <text evidence="1">The sequence shown here is derived from an EMBL/GenBank/DDBJ whole genome shotgun (WGS) entry which is preliminary data.</text>
</comment>
<dbReference type="EMBL" id="JBHTGQ010000041">
    <property type="protein sequence ID" value="MFC7751282.1"/>
    <property type="molecule type" value="Genomic_DNA"/>
</dbReference>
<accession>A0ABW2V576</accession>
<keyword evidence="2" id="KW-1185">Reference proteome</keyword>
<proteinExistence type="predicted"/>
<evidence type="ECO:0000313" key="1">
    <source>
        <dbReference type="EMBL" id="MFC7751282.1"/>
    </source>
</evidence>
<name>A0ABW2V576_9BACL</name>
<sequence>MANKFWICSKCKHMSFKNMKAKLMKLDPEAELKIGCKSYCGPCSRYAFVYVNGRYLTAPTEDEVLEKVKKYLK</sequence>
<dbReference type="InterPro" id="IPR009910">
    <property type="entry name" value="DUF1450"/>
</dbReference>
<dbReference type="RefSeq" id="WP_138788599.1">
    <property type="nucleotide sequence ID" value="NZ_JBHTGQ010000041.1"/>
</dbReference>